<dbReference type="InterPro" id="IPR011011">
    <property type="entry name" value="Znf_FYVE_PHD"/>
</dbReference>
<dbReference type="Proteomes" id="UP000724874">
    <property type="component" value="Unassembled WGS sequence"/>
</dbReference>
<dbReference type="SMART" id="SM00249">
    <property type="entry name" value="PHD"/>
    <property type="match status" value="1"/>
</dbReference>
<dbReference type="SUPFAM" id="SSF57903">
    <property type="entry name" value="FYVE/PHD zinc finger"/>
    <property type="match status" value="1"/>
</dbReference>
<dbReference type="Gene3D" id="3.30.40.10">
    <property type="entry name" value="Zinc/RING finger domain, C3HC4 (zinc finger)"/>
    <property type="match status" value="1"/>
</dbReference>
<feature type="region of interest" description="Disordered" evidence="5">
    <location>
        <begin position="633"/>
        <end position="714"/>
    </location>
</feature>
<dbReference type="PROSITE" id="PS50016">
    <property type="entry name" value="ZF_PHD_2"/>
    <property type="match status" value="1"/>
</dbReference>
<dbReference type="OrthoDB" id="436852at2759"/>
<feature type="region of interest" description="Disordered" evidence="5">
    <location>
        <begin position="726"/>
        <end position="854"/>
    </location>
</feature>
<feature type="compositionally biased region" description="Polar residues" evidence="5">
    <location>
        <begin position="53"/>
        <end position="67"/>
    </location>
</feature>
<reference evidence="7" key="1">
    <citation type="submission" date="2020-11" db="EMBL/GenBank/DDBJ databases">
        <authorList>
            <consortium name="DOE Joint Genome Institute"/>
            <person name="Ahrendt S."/>
            <person name="Riley R."/>
            <person name="Andreopoulos W."/>
            <person name="LaButti K."/>
            <person name="Pangilinan J."/>
            <person name="Ruiz-duenas F.J."/>
            <person name="Barrasa J.M."/>
            <person name="Sanchez-Garcia M."/>
            <person name="Camarero S."/>
            <person name="Miyauchi S."/>
            <person name="Serrano A."/>
            <person name="Linde D."/>
            <person name="Babiker R."/>
            <person name="Drula E."/>
            <person name="Ayuso-Fernandez I."/>
            <person name="Pacheco R."/>
            <person name="Padilla G."/>
            <person name="Ferreira P."/>
            <person name="Barriuso J."/>
            <person name="Kellner H."/>
            <person name="Castanera R."/>
            <person name="Alfaro M."/>
            <person name="Ramirez L."/>
            <person name="Pisabarro A.G."/>
            <person name="Kuo A."/>
            <person name="Tritt A."/>
            <person name="Lipzen A."/>
            <person name="He G."/>
            <person name="Yan M."/>
            <person name="Ng V."/>
            <person name="Cullen D."/>
            <person name="Martin F."/>
            <person name="Rosso M.-N."/>
            <person name="Henrissat B."/>
            <person name="Hibbett D."/>
            <person name="Martinez A.T."/>
            <person name="Grigoriev I.V."/>
        </authorList>
    </citation>
    <scope>NUCLEOTIDE SEQUENCE</scope>
    <source>
        <strain evidence="7">AH 44721</strain>
    </source>
</reference>
<keyword evidence="8" id="KW-1185">Reference proteome</keyword>
<dbReference type="Pfam" id="PF00628">
    <property type="entry name" value="PHD"/>
    <property type="match status" value="1"/>
</dbReference>
<evidence type="ECO:0000256" key="1">
    <source>
        <dbReference type="ARBA" id="ARBA00022723"/>
    </source>
</evidence>
<dbReference type="InterPro" id="IPR019787">
    <property type="entry name" value="Znf_PHD-finger"/>
</dbReference>
<feature type="compositionally biased region" description="Polar residues" evidence="5">
    <location>
        <begin position="79"/>
        <end position="101"/>
    </location>
</feature>
<sequence>MDEKPAAPFIEHPQGLLPAFSARQYSHLPTPQSPNTLGRYVHDRAHSPESPVPNGTSIPSTSQNRPSGSRDIGVEGHTSRPQSALHQCITPESSPHFSSNIPLDPTGSAIPPYFIPSSSHDFATPKQHSAKADLADPRSGATVSRTSRSSTPPSERPKPSVTLSSPFVAKSSIGSNGAKPPTALSAAGPVVVDDVFSFSQPLGPSAVFMTSMSTPPISSFNKPNSDPVPAAGGEMERIRQSMMEDKLALMREAEKRRPDYLKRSKRTLSEADPSYLEEDENERSVGIMESPQKGRRLKLFQETSEESFEESLMAGGYGRYRTADWVRQPQPISLPSSAVAGSSTIVSLLEEAEEAPPSEKELKKRKRLDAFRESSQQNNTRLCAVELEGKGRVLLDVPSVELTAPASPESTPSKKRAQSRRKKKSTEAVPSKKALGVPENADDQMEKPNWPDTEFPWRVRTEERLEIAKAEEEERLRWIERFLDRDSDDEDEVELASVPQEFTPDTYDYVPEPPRPGRGKMVPLIAHPDGPREGPIRRTQFPSDPADALAAFLSKRSVRALSYRQRKRQKELNDEDDDEVVCICNGRDDGRELVQCDACQTWYHLQCIGIKNIAELGREEDPWFCRRCVRSRSPSTEPDEVLTSEPTFVPSEEPSIRPYSDTPFYQPGLQDSPHWSSRVPRTPTRGYHGLSDSHSPWVESSRAGPSTPKHTAPPVRIYSSHYDGYPEESPFDPTSTPSRGIKFHPPFTTPKSHSWVPRGSAGLFQTPSKPSVRGPGKASVGMSLGVDDNLPHHMPSHEFFNRPYDDSPIRRSGDAAVLRRSLHSPPRTRPLSQNHSFLEESPVVRSVGSQLQKE</sequence>
<name>A0A9P5NID4_GYMJU</name>
<feature type="compositionally biased region" description="Basic residues" evidence="5">
    <location>
        <begin position="413"/>
        <end position="424"/>
    </location>
</feature>
<gene>
    <name evidence="7" type="ORF">CPB84DRAFT_1267106</name>
</gene>
<evidence type="ECO:0000313" key="7">
    <source>
        <dbReference type="EMBL" id="KAF8895015.1"/>
    </source>
</evidence>
<dbReference type="InterPro" id="IPR013083">
    <property type="entry name" value="Znf_RING/FYVE/PHD"/>
</dbReference>
<keyword evidence="1" id="KW-0479">Metal-binding</keyword>
<dbReference type="EMBL" id="JADNYJ010000062">
    <property type="protein sequence ID" value="KAF8895015.1"/>
    <property type="molecule type" value="Genomic_DNA"/>
</dbReference>
<feature type="region of interest" description="Disordered" evidence="5">
    <location>
        <begin position="403"/>
        <end position="453"/>
    </location>
</feature>
<dbReference type="AlphaFoldDB" id="A0A9P5NID4"/>
<dbReference type="GO" id="GO:0008270">
    <property type="term" value="F:zinc ion binding"/>
    <property type="evidence" value="ECO:0007669"/>
    <property type="project" value="UniProtKB-KW"/>
</dbReference>
<dbReference type="InterPro" id="IPR019786">
    <property type="entry name" value="Zinc_finger_PHD-type_CS"/>
</dbReference>
<keyword evidence="2 4" id="KW-0863">Zinc-finger</keyword>
<evidence type="ECO:0000313" key="8">
    <source>
        <dbReference type="Proteomes" id="UP000724874"/>
    </source>
</evidence>
<evidence type="ECO:0000256" key="4">
    <source>
        <dbReference type="PROSITE-ProRule" id="PRU00146"/>
    </source>
</evidence>
<evidence type="ECO:0000256" key="2">
    <source>
        <dbReference type="ARBA" id="ARBA00022771"/>
    </source>
</evidence>
<dbReference type="InterPro" id="IPR001965">
    <property type="entry name" value="Znf_PHD"/>
</dbReference>
<feature type="compositionally biased region" description="Low complexity" evidence="5">
    <location>
        <begin position="138"/>
        <end position="153"/>
    </location>
</feature>
<feature type="region of interest" description="Disordered" evidence="5">
    <location>
        <begin position="1"/>
        <end position="167"/>
    </location>
</feature>
<evidence type="ECO:0000259" key="6">
    <source>
        <dbReference type="PROSITE" id="PS50016"/>
    </source>
</evidence>
<proteinExistence type="predicted"/>
<evidence type="ECO:0000256" key="5">
    <source>
        <dbReference type="SAM" id="MobiDB-lite"/>
    </source>
</evidence>
<feature type="compositionally biased region" description="Polar residues" evidence="5">
    <location>
        <begin position="23"/>
        <end position="36"/>
    </location>
</feature>
<protein>
    <recommendedName>
        <fullName evidence="6">PHD-type domain-containing protein</fullName>
    </recommendedName>
</protein>
<evidence type="ECO:0000256" key="3">
    <source>
        <dbReference type="ARBA" id="ARBA00022833"/>
    </source>
</evidence>
<feature type="domain" description="PHD-type" evidence="6">
    <location>
        <begin position="579"/>
        <end position="631"/>
    </location>
</feature>
<feature type="region of interest" description="Disordered" evidence="5">
    <location>
        <begin position="260"/>
        <end position="285"/>
    </location>
</feature>
<dbReference type="PROSITE" id="PS01359">
    <property type="entry name" value="ZF_PHD_1"/>
    <property type="match status" value="1"/>
</dbReference>
<comment type="caution">
    <text evidence="7">The sequence shown here is derived from an EMBL/GenBank/DDBJ whole genome shotgun (WGS) entry which is preliminary data.</text>
</comment>
<accession>A0A9P5NID4</accession>
<dbReference type="CDD" id="cd15522">
    <property type="entry name" value="PHD_TAF3"/>
    <property type="match status" value="1"/>
</dbReference>
<feature type="compositionally biased region" description="Basic and acidic residues" evidence="5">
    <location>
        <begin position="789"/>
        <end position="813"/>
    </location>
</feature>
<keyword evidence="3" id="KW-0862">Zinc</keyword>
<organism evidence="7 8">
    <name type="scientific">Gymnopilus junonius</name>
    <name type="common">Spectacular rustgill mushroom</name>
    <name type="synonym">Gymnopilus spectabilis subsp. junonius</name>
    <dbReference type="NCBI Taxonomy" id="109634"/>
    <lineage>
        <taxon>Eukaryota</taxon>
        <taxon>Fungi</taxon>
        <taxon>Dikarya</taxon>
        <taxon>Basidiomycota</taxon>
        <taxon>Agaricomycotina</taxon>
        <taxon>Agaricomycetes</taxon>
        <taxon>Agaricomycetidae</taxon>
        <taxon>Agaricales</taxon>
        <taxon>Agaricineae</taxon>
        <taxon>Hymenogastraceae</taxon>
        <taxon>Gymnopilus</taxon>
    </lineage>
</organism>